<keyword evidence="3 6" id="KW-0863">Zinc-finger</keyword>
<sequence>MAGRALPACGFVVYADKAGALPLSIERRAKGKRVTIIREVKGNARALCHSLTSLLGVGGTVHSKGSASDVEVQGEQTERVQSALQQLACVRGPNGAKLKAPAVVERSCAYDEFLKEEEGQTLRRKERWDAGPRQVRSEPPEDAPCRAWHGYWIYCNGHCEALDPTIIWDDIQEIRSDPMAGYAPAARPPSAPSQLDAVLQRLGLMAAVGPAVESYRLELAAARAERAQPKASFCAVQPRPESEAQVFTCGTCGASFTMQRTLKMHKRSCAAQMNIASSAAPLGIEPPSWRWDSMSKAREDAEMEFVSDPDPLNPVMNVVNDEFLSPEAAQYLMPESPKYTLGSLLDHAIPLVSRNRQKKATAIPKKDRTGTATRPCPVCDQEYPEAMLPAHVEDCLQATEDLPQGEEFRDAAELPEELLESLLQLQLTPASSEVFWSAFEHWREARGVQEAFLAALEEALRWVPEQDGEEPGFALEEAREDAAEEPQDSVPCPICGLLFPGSSIETHVDGCLSAAPVAPTAPAAPSVAPSERAETKASRWARQTKAAPAVAAGWEEEPMVKEGAKLETAQERISRMKREAKERKAGSSRMVT</sequence>
<gene>
    <name evidence="12" type="ORF">CCMP2556_LOCUS43823</name>
</gene>
<evidence type="ECO:0000256" key="2">
    <source>
        <dbReference type="ARBA" id="ARBA00022763"/>
    </source>
</evidence>
<feature type="region of interest" description="Disordered" evidence="8">
    <location>
        <begin position="519"/>
        <end position="542"/>
    </location>
</feature>
<evidence type="ECO:0000259" key="10">
    <source>
        <dbReference type="PROSITE" id="PS50296"/>
    </source>
</evidence>
<dbReference type="SMART" id="SM00734">
    <property type="entry name" value="ZnF_Rad18"/>
    <property type="match status" value="2"/>
</dbReference>
<evidence type="ECO:0000256" key="4">
    <source>
        <dbReference type="ARBA" id="ARBA00022833"/>
    </source>
</evidence>
<evidence type="ECO:0000256" key="7">
    <source>
        <dbReference type="PROSITE-ProRule" id="PRU01256"/>
    </source>
</evidence>
<evidence type="ECO:0000256" key="3">
    <source>
        <dbReference type="ARBA" id="ARBA00022771"/>
    </source>
</evidence>
<evidence type="ECO:0000256" key="8">
    <source>
        <dbReference type="SAM" id="MobiDB-lite"/>
    </source>
</evidence>
<feature type="domain" description="C2H2-type" evidence="9">
    <location>
        <begin position="247"/>
        <end position="274"/>
    </location>
</feature>
<dbReference type="PROSITE" id="PS50157">
    <property type="entry name" value="ZINC_FINGER_C2H2_2"/>
    <property type="match status" value="1"/>
</dbReference>
<feature type="region of interest" description="Disordered" evidence="8">
    <location>
        <begin position="561"/>
        <end position="592"/>
    </location>
</feature>
<organism evidence="12 13">
    <name type="scientific">Durusdinium trenchii</name>
    <dbReference type="NCBI Taxonomy" id="1381693"/>
    <lineage>
        <taxon>Eukaryota</taxon>
        <taxon>Sar</taxon>
        <taxon>Alveolata</taxon>
        <taxon>Dinophyceae</taxon>
        <taxon>Suessiales</taxon>
        <taxon>Symbiodiniaceae</taxon>
        <taxon>Durusdinium</taxon>
    </lineage>
</organism>
<dbReference type="PROSITE" id="PS51908">
    <property type="entry name" value="ZF_UBZ4"/>
    <property type="match status" value="1"/>
</dbReference>
<dbReference type="Gene3D" id="3.30.160.60">
    <property type="entry name" value="Classic Zinc Finger"/>
    <property type="match status" value="1"/>
</dbReference>
<evidence type="ECO:0000256" key="5">
    <source>
        <dbReference type="ARBA" id="ARBA00023204"/>
    </source>
</evidence>
<keyword evidence="5 7" id="KW-0234">DNA repair</keyword>
<dbReference type="InterPro" id="IPR013087">
    <property type="entry name" value="Znf_C2H2_type"/>
</dbReference>
<evidence type="ECO:0000313" key="13">
    <source>
        <dbReference type="Proteomes" id="UP001642484"/>
    </source>
</evidence>
<protein>
    <submittedName>
        <fullName evidence="12">Uncharacterized protein</fullName>
    </submittedName>
</protein>
<dbReference type="Proteomes" id="UP001642484">
    <property type="component" value="Unassembled WGS sequence"/>
</dbReference>
<dbReference type="EMBL" id="CAXAMN010024962">
    <property type="protein sequence ID" value="CAK9091381.1"/>
    <property type="molecule type" value="Genomic_DNA"/>
</dbReference>
<dbReference type="InterPro" id="IPR036877">
    <property type="entry name" value="SUI1_dom_sf"/>
</dbReference>
<accession>A0ABP0QT08</accession>
<keyword evidence="13" id="KW-1185">Reference proteome</keyword>
<keyword evidence="1" id="KW-0479">Metal-binding</keyword>
<dbReference type="Gene3D" id="3.30.780.10">
    <property type="entry name" value="SUI1-like domain"/>
    <property type="match status" value="1"/>
</dbReference>
<reference evidence="12 13" key="1">
    <citation type="submission" date="2024-02" db="EMBL/GenBank/DDBJ databases">
        <authorList>
            <person name="Chen Y."/>
            <person name="Shah S."/>
            <person name="Dougan E. K."/>
            <person name="Thang M."/>
            <person name="Chan C."/>
        </authorList>
    </citation>
    <scope>NUCLEOTIDE SEQUENCE [LARGE SCALE GENOMIC DNA]</scope>
</reference>
<name>A0ABP0QT08_9DINO</name>
<comment type="caution">
    <text evidence="12">The sequence shown here is derived from an EMBL/GenBank/DDBJ whole genome shotgun (WGS) entry which is preliminary data.</text>
</comment>
<feature type="compositionally biased region" description="Low complexity" evidence="8">
    <location>
        <begin position="519"/>
        <end position="530"/>
    </location>
</feature>
<evidence type="ECO:0000313" key="12">
    <source>
        <dbReference type="EMBL" id="CAK9091381.1"/>
    </source>
</evidence>
<dbReference type="PROSITE" id="PS50296">
    <property type="entry name" value="SUI1"/>
    <property type="match status" value="1"/>
</dbReference>
<keyword evidence="4" id="KW-0862">Zinc</keyword>
<keyword evidence="2 7" id="KW-0227">DNA damage</keyword>
<dbReference type="InterPro" id="IPR001950">
    <property type="entry name" value="SUI1"/>
</dbReference>
<feature type="domain" description="UBZ4-type" evidence="11">
    <location>
        <begin position="489"/>
        <end position="516"/>
    </location>
</feature>
<evidence type="ECO:0000256" key="1">
    <source>
        <dbReference type="ARBA" id="ARBA00022723"/>
    </source>
</evidence>
<dbReference type="SUPFAM" id="SSF55159">
    <property type="entry name" value="eIF1-like"/>
    <property type="match status" value="1"/>
</dbReference>
<dbReference type="Pfam" id="PF01253">
    <property type="entry name" value="SUI1"/>
    <property type="match status" value="1"/>
</dbReference>
<evidence type="ECO:0000259" key="11">
    <source>
        <dbReference type="PROSITE" id="PS51908"/>
    </source>
</evidence>
<dbReference type="InterPro" id="IPR006642">
    <property type="entry name" value="Rad18_UBZ4"/>
</dbReference>
<proteinExistence type="predicted"/>
<feature type="domain" description="SUI1" evidence="10">
    <location>
        <begin position="21"/>
        <end position="88"/>
    </location>
</feature>
<evidence type="ECO:0000259" key="9">
    <source>
        <dbReference type="PROSITE" id="PS50157"/>
    </source>
</evidence>
<evidence type="ECO:0000256" key="6">
    <source>
        <dbReference type="PROSITE-ProRule" id="PRU00042"/>
    </source>
</evidence>
<feature type="compositionally biased region" description="Basic and acidic residues" evidence="8">
    <location>
        <begin position="561"/>
        <end position="585"/>
    </location>
</feature>